<evidence type="ECO:0000313" key="2">
    <source>
        <dbReference type="Proteomes" id="UP000192920"/>
    </source>
</evidence>
<dbReference type="STRING" id="1123014.SAMN02745746_00573"/>
<reference evidence="2" key="1">
    <citation type="submission" date="2017-04" db="EMBL/GenBank/DDBJ databases">
        <authorList>
            <person name="Varghese N."/>
            <person name="Submissions S."/>
        </authorList>
    </citation>
    <scope>NUCLEOTIDE SEQUENCE [LARGE SCALE GENOMIC DNA]</scope>
    <source>
        <strain evidence="2">DSM 22618</strain>
    </source>
</reference>
<gene>
    <name evidence="1" type="ORF">SAMN02745746_00573</name>
</gene>
<keyword evidence="2" id="KW-1185">Reference proteome</keyword>
<protein>
    <recommendedName>
        <fullName evidence="3">Atypical PilZ domain-containing protein, cyclic di-GMP receptor</fullName>
    </recommendedName>
</protein>
<dbReference type="Proteomes" id="UP000192920">
    <property type="component" value="Unassembled WGS sequence"/>
</dbReference>
<accession>A0A1Y6BBC7</accession>
<sequence>MSRLPTLATASFDADLPLSCQRLADTAYQGRLDRETRLALQLLASPGEVPDDADPLLLRLEAKIDLTLELVLASRYPVRPAITPCRLGLDAIAWHSERAYPVGEPVLLTLYPNSDSALSLRLAGSIDACEPSPDQPGYLLQADIRPSFDKTSHLQWEKWVFRRHRRAIQER</sequence>
<dbReference type="RefSeq" id="WP_234985866.1">
    <property type="nucleotide sequence ID" value="NZ_FXAG01000002.1"/>
</dbReference>
<organism evidence="1 2">
    <name type="scientific">Pseudogulbenkiania subflava DSM 22618</name>
    <dbReference type="NCBI Taxonomy" id="1123014"/>
    <lineage>
        <taxon>Bacteria</taxon>
        <taxon>Pseudomonadati</taxon>
        <taxon>Pseudomonadota</taxon>
        <taxon>Betaproteobacteria</taxon>
        <taxon>Neisseriales</taxon>
        <taxon>Chromobacteriaceae</taxon>
        <taxon>Pseudogulbenkiania</taxon>
    </lineage>
</organism>
<dbReference type="AlphaFoldDB" id="A0A1Y6BBC7"/>
<dbReference type="EMBL" id="FXAG01000002">
    <property type="protein sequence ID" value="SME99024.1"/>
    <property type="molecule type" value="Genomic_DNA"/>
</dbReference>
<proteinExistence type="predicted"/>
<evidence type="ECO:0000313" key="1">
    <source>
        <dbReference type="EMBL" id="SME99024.1"/>
    </source>
</evidence>
<evidence type="ECO:0008006" key="3">
    <source>
        <dbReference type="Google" id="ProtNLM"/>
    </source>
</evidence>
<name>A0A1Y6BBC7_9NEIS</name>